<feature type="region of interest" description="Disordered" evidence="1">
    <location>
        <begin position="369"/>
        <end position="392"/>
    </location>
</feature>
<gene>
    <name evidence="2" type="ORF">UFOPK3770_00984</name>
</gene>
<sequence length="518" mass="57942">MFNLLLKLYTNYRMGDKAVGGGGVGGRKDSDPADSAPDALLTKIMDAVSTLSKSVSVLSTKMERMEKGENRSSRPSVTFESSTAGSGDAGSTRPHGEEFVDGGRFDFDAGESSVNEGRRSSVFSQRDVKDVGTKLERPKFSVKKSKVEDGFRREIVEDSDYLDYLDDYDHYFVEWKTIPANEGLSYSNQERVPIVNLPPKYARKIANRIKVIFDRAELLDCTVRQVQSAKFWKDMTSSKLREEIGKLVEREVSFKGACDLLRRIKFSSGYGPIDMTAFTIYQHEFKKELIRLRAGSRAPSAILLKDIIIAAYPDRMYQQELLAKFGSYGVLNSDPDDFAISLVFEDIETHITEITKQGLRAVVNKHLRSQESNFSSPKTPSSGNPMSGNAKFSGRVHHTMLSELFGPPDSEFWNQTDEEYQVDQVEEEHGEPHDSVEQQFDSSQQFDESDQGKWQFSVNSAITAAAKQKCLRPGKGPDGLLLCKFLGGTGSSCTFVHPEEDYKLKGRGFSSATPFKRL</sequence>
<dbReference type="EMBL" id="CAESAJ010000115">
    <property type="protein sequence ID" value="CAB4341362.1"/>
    <property type="molecule type" value="Genomic_DNA"/>
</dbReference>
<feature type="region of interest" description="Disordered" evidence="1">
    <location>
        <begin position="421"/>
        <end position="448"/>
    </location>
</feature>
<name>A0A6J5ZJK5_9ZZZZ</name>
<feature type="compositionally biased region" description="Basic and acidic residues" evidence="1">
    <location>
        <begin position="94"/>
        <end position="105"/>
    </location>
</feature>
<feature type="compositionally biased region" description="Low complexity" evidence="1">
    <location>
        <begin position="81"/>
        <end position="92"/>
    </location>
</feature>
<evidence type="ECO:0000313" key="2">
    <source>
        <dbReference type="EMBL" id="CAB4341362.1"/>
    </source>
</evidence>
<feature type="compositionally biased region" description="Low complexity" evidence="1">
    <location>
        <begin position="437"/>
        <end position="446"/>
    </location>
</feature>
<feature type="region of interest" description="Disordered" evidence="1">
    <location>
        <begin position="61"/>
        <end position="105"/>
    </location>
</feature>
<dbReference type="AlphaFoldDB" id="A0A6J5ZJK5"/>
<accession>A0A6J5ZJK5</accession>
<reference evidence="2" key="1">
    <citation type="submission" date="2020-05" db="EMBL/GenBank/DDBJ databases">
        <authorList>
            <person name="Chiriac C."/>
            <person name="Salcher M."/>
            <person name="Ghai R."/>
            <person name="Kavagutti S V."/>
        </authorList>
    </citation>
    <scope>NUCLEOTIDE SEQUENCE</scope>
</reference>
<feature type="compositionally biased region" description="Basic and acidic residues" evidence="1">
    <location>
        <begin position="61"/>
        <end position="72"/>
    </location>
</feature>
<evidence type="ECO:0000256" key="1">
    <source>
        <dbReference type="SAM" id="MobiDB-lite"/>
    </source>
</evidence>
<proteinExistence type="predicted"/>
<organism evidence="2">
    <name type="scientific">freshwater metagenome</name>
    <dbReference type="NCBI Taxonomy" id="449393"/>
    <lineage>
        <taxon>unclassified sequences</taxon>
        <taxon>metagenomes</taxon>
        <taxon>ecological metagenomes</taxon>
    </lineage>
</organism>
<feature type="compositionally biased region" description="Polar residues" evidence="1">
    <location>
        <begin position="370"/>
        <end position="387"/>
    </location>
</feature>
<protein>
    <submittedName>
        <fullName evidence="2">Unannotated protein</fullName>
    </submittedName>
</protein>